<dbReference type="InterPro" id="IPR029058">
    <property type="entry name" value="AB_hydrolase_fold"/>
</dbReference>
<proteinExistence type="predicted"/>
<accession>A0A9D2FUG9</accession>
<keyword evidence="1 3" id="KW-0378">Hydrolase</keyword>
<dbReference type="Proteomes" id="UP000824056">
    <property type="component" value="Unassembled WGS sequence"/>
</dbReference>
<evidence type="ECO:0000313" key="4">
    <source>
        <dbReference type="Proteomes" id="UP000824056"/>
    </source>
</evidence>
<dbReference type="GO" id="GO:0016787">
    <property type="term" value="F:hydrolase activity"/>
    <property type="evidence" value="ECO:0007669"/>
    <property type="project" value="UniProtKB-KW"/>
</dbReference>
<dbReference type="PANTHER" id="PTHR48081:SF13">
    <property type="entry name" value="ALPHA_BETA HYDROLASE"/>
    <property type="match status" value="1"/>
</dbReference>
<name>A0A9D2FUG9_9FIRM</name>
<dbReference type="SUPFAM" id="SSF53474">
    <property type="entry name" value="alpha/beta-Hydrolases"/>
    <property type="match status" value="1"/>
</dbReference>
<sequence length="322" mass="36174">MSKDRKKGKMMFVLLCITAFIISFVGSVIFKLSYTPRELRKYTVAWNSEIGKSYTDLTYGSGAANKFDLYVPADNSKETYGLIVYLHAGGFRTGDKSDDAKILQWLCSLGYVTAGINYTLNSDENPSSNIYTQSLEIKESIPYVVEEAGKLGYKIDRMAVSGGSAGGYLALIYAYRDADDSPVPVKMVFEGVGPSSFYPEDWKSYGLDKDPEAAAAFFSMMSGKKITSDMFGTEAYDQIMKDVSPLLWVDEDTVPTVLAYGVYDKFQPYEASIRLKEALEDNNIPHEYIVFEHSGHGLQNDNKKMAEYNEAILRYLEHYMHE</sequence>
<reference evidence="3" key="2">
    <citation type="submission" date="2021-04" db="EMBL/GenBank/DDBJ databases">
        <authorList>
            <person name="Gilroy R."/>
        </authorList>
    </citation>
    <scope>NUCLEOTIDE SEQUENCE</scope>
    <source>
        <strain evidence="3">1068</strain>
    </source>
</reference>
<dbReference type="Pfam" id="PF20434">
    <property type="entry name" value="BD-FAE"/>
    <property type="match status" value="1"/>
</dbReference>
<evidence type="ECO:0000259" key="2">
    <source>
        <dbReference type="Pfam" id="PF20434"/>
    </source>
</evidence>
<feature type="domain" description="BD-FAE-like" evidence="2">
    <location>
        <begin position="68"/>
        <end position="279"/>
    </location>
</feature>
<organism evidence="3 4">
    <name type="scientific">Candidatus Blautia pullicola</name>
    <dbReference type="NCBI Taxonomy" id="2838498"/>
    <lineage>
        <taxon>Bacteria</taxon>
        <taxon>Bacillati</taxon>
        <taxon>Bacillota</taxon>
        <taxon>Clostridia</taxon>
        <taxon>Lachnospirales</taxon>
        <taxon>Lachnospiraceae</taxon>
        <taxon>Blautia</taxon>
    </lineage>
</organism>
<comment type="caution">
    <text evidence="3">The sequence shown here is derived from an EMBL/GenBank/DDBJ whole genome shotgun (WGS) entry which is preliminary data.</text>
</comment>
<dbReference type="AlphaFoldDB" id="A0A9D2FUG9"/>
<reference evidence="3" key="1">
    <citation type="journal article" date="2021" name="PeerJ">
        <title>Extensive microbial diversity within the chicken gut microbiome revealed by metagenomics and culture.</title>
        <authorList>
            <person name="Gilroy R."/>
            <person name="Ravi A."/>
            <person name="Getino M."/>
            <person name="Pursley I."/>
            <person name="Horton D.L."/>
            <person name="Alikhan N.F."/>
            <person name="Baker D."/>
            <person name="Gharbi K."/>
            <person name="Hall N."/>
            <person name="Watson M."/>
            <person name="Adriaenssens E.M."/>
            <person name="Foster-Nyarko E."/>
            <person name="Jarju S."/>
            <person name="Secka A."/>
            <person name="Antonio M."/>
            <person name="Oren A."/>
            <person name="Chaudhuri R.R."/>
            <person name="La Ragione R."/>
            <person name="Hildebrand F."/>
            <person name="Pallen M.J."/>
        </authorList>
    </citation>
    <scope>NUCLEOTIDE SEQUENCE</scope>
    <source>
        <strain evidence="3">1068</strain>
    </source>
</reference>
<dbReference type="PANTHER" id="PTHR48081">
    <property type="entry name" value="AB HYDROLASE SUPERFAMILY PROTEIN C4A8.06C"/>
    <property type="match status" value="1"/>
</dbReference>
<dbReference type="EMBL" id="DXBG01000284">
    <property type="protein sequence ID" value="HIZ66640.1"/>
    <property type="molecule type" value="Genomic_DNA"/>
</dbReference>
<gene>
    <name evidence="3" type="ORF">H9809_12215</name>
</gene>
<protein>
    <submittedName>
        <fullName evidence="3">Alpha/beta hydrolase</fullName>
    </submittedName>
</protein>
<dbReference type="InterPro" id="IPR050300">
    <property type="entry name" value="GDXG_lipolytic_enzyme"/>
</dbReference>
<evidence type="ECO:0000313" key="3">
    <source>
        <dbReference type="EMBL" id="HIZ66640.1"/>
    </source>
</evidence>
<dbReference type="Gene3D" id="3.40.50.1820">
    <property type="entry name" value="alpha/beta hydrolase"/>
    <property type="match status" value="1"/>
</dbReference>
<dbReference type="InterPro" id="IPR049492">
    <property type="entry name" value="BD-FAE-like_dom"/>
</dbReference>
<evidence type="ECO:0000256" key="1">
    <source>
        <dbReference type="ARBA" id="ARBA00022801"/>
    </source>
</evidence>